<organism evidence="3 4">
    <name type="scientific">Polyangium jinanense</name>
    <dbReference type="NCBI Taxonomy" id="2829994"/>
    <lineage>
        <taxon>Bacteria</taxon>
        <taxon>Pseudomonadati</taxon>
        <taxon>Myxococcota</taxon>
        <taxon>Polyangia</taxon>
        <taxon>Polyangiales</taxon>
        <taxon>Polyangiaceae</taxon>
        <taxon>Polyangium</taxon>
    </lineage>
</organism>
<gene>
    <name evidence="3" type="ORF">KEG57_34445</name>
</gene>
<feature type="transmembrane region" description="Helical" evidence="2">
    <location>
        <begin position="98"/>
        <end position="118"/>
    </location>
</feature>
<keyword evidence="2" id="KW-0812">Transmembrane</keyword>
<dbReference type="Proteomes" id="UP001151081">
    <property type="component" value="Unassembled WGS sequence"/>
</dbReference>
<evidence type="ECO:0000313" key="3">
    <source>
        <dbReference type="EMBL" id="MDC3985631.1"/>
    </source>
</evidence>
<comment type="caution">
    <text evidence="3">The sequence shown here is derived from an EMBL/GenBank/DDBJ whole genome shotgun (WGS) entry which is preliminary data.</text>
</comment>
<name>A0A9X3XCQ3_9BACT</name>
<feature type="region of interest" description="Disordered" evidence="1">
    <location>
        <begin position="1"/>
        <end position="35"/>
    </location>
</feature>
<dbReference type="EMBL" id="JAGTJJ010000030">
    <property type="protein sequence ID" value="MDC3985631.1"/>
    <property type="molecule type" value="Genomic_DNA"/>
</dbReference>
<keyword evidence="2" id="KW-1133">Transmembrane helix</keyword>
<keyword evidence="4" id="KW-1185">Reference proteome</keyword>
<feature type="transmembrane region" description="Helical" evidence="2">
    <location>
        <begin position="195"/>
        <end position="219"/>
    </location>
</feature>
<feature type="transmembrane region" description="Helical" evidence="2">
    <location>
        <begin position="57"/>
        <end position="78"/>
    </location>
</feature>
<feature type="transmembrane region" description="Helical" evidence="2">
    <location>
        <begin position="130"/>
        <end position="149"/>
    </location>
</feature>
<dbReference type="AlphaFoldDB" id="A0A9X3XCQ3"/>
<protein>
    <submittedName>
        <fullName evidence="3">Uncharacterized protein</fullName>
    </submittedName>
</protein>
<accession>A0A9X3XCQ3</accession>
<proteinExistence type="predicted"/>
<evidence type="ECO:0000256" key="1">
    <source>
        <dbReference type="SAM" id="MobiDB-lite"/>
    </source>
</evidence>
<reference evidence="3 4" key="1">
    <citation type="submission" date="2021-04" db="EMBL/GenBank/DDBJ databases">
        <title>Genome analysis of Polyangium sp.</title>
        <authorList>
            <person name="Li Y."/>
            <person name="Wang J."/>
        </authorList>
    </citation>
    <scope>NUCLEOTIDE SEQUENCE [LARGE SCALE GENOMIC DNA]</scope>
    <source>
        <strain evidence="3 4">SDU14</strain>
    </source>
</reference>
<sequence length="242" mass="25390">MHGAEMMSNAPIKPPPRDLGEVPATPTIDEQMPPSGVRKMLDAFEERDLSRIRWSSVLAGLFLALGTLVLLGLLGFATGVSVLDSGGRASIERLGAGMALWMAFASLVALFVGSYAAAKLGGAIRRWDGALAGVLTWAVSLALLVFVVGNGAPPFFETQEFGRPTGFEPAFMFAQRTTEPFGPSFRLNQGELVRAAWLTFAGAVITLLAATFGGALGAVGRRRGGGLPPASRPSSGDQIPLY</sequence>
<evidence type="ECO:0000256" key="2">
    <source>
        <dbReference type="SAM" id="Phobius"/>
    </source>
</evidence>
<evidence type="ECO:0000313" key="4">
    <source>
        <dbReference type="Proteomes" id="UP001151081"/>
    </source>
</evidence>
<keyword evidence="2" id="KW-0472">Membrane</keyword>